<dbReference type="AlphaFoldDB" id="A0ABD5DDZ1"/>
<gene>
    <name evidence="1" type="ORF">FPK87_20660</name>
</gene>
<name>A0ABD5DDZ1_ACIBA</name>
<feature type="non-terminal residue" evidence="1">
    <location>
        <position position="184"/>
    </location>
</feature>
<protein>
    <submittedName>
        <fullName evidence="1">Uncharacterized protein</fullName>
    </submittedName>
</protein>
<dbReference type="EMBL" id="VMBB01000131">
    <property type="protein sequence ID" value="MDR8262838.1"/>
    <property type="molecule type" value="Genomic_DNA"/>
</dbReference>
<reference evidence="1" key="1">
    <citation type="submission" date="2019-07" db="EMBL/GenBank/DDBJ databases">
        <title>Biological characteristics of mucoid Acinetobacter baumannii from a general hospital in China.</title>
        <authorList>
            <person name="Hua X."/>
            <person name="Yu Y."/>
        </authorList>
    </citation>
    <scope>NUCLEOTIDE SEQUENCE [LARGE SCALE GENOMIC DNA]</scope>
    <source>
        <strain evidence="1">N41</strain>
    </source>
</reference>
<comment type="caution">
    <text evidence="1">The sequence shown here is derived from an EMBL/GenBank/DDBJ whole genome shotgun (WGS) entry which is preliminary data.</text>
</comment>
<accession>A0ABD5DDZ1</accession>
<sequence length="184" mass="21533">NNILPFKKEEEFWHKVDWFPPVFMNMEMINEGFKVTNLKIGYQDYFNKTQLQERFSEFFPTVYNLSNIIPITIQTLPKSISISKHVPVIRESILAFYSGMRVTSVASLIPIVEDILNSIIEDADEDLKLKDKVQRCIARARENITSDHILGADWIPDEYIEIDVLKVMNERIRIIELIGDWLIT</sequence>
<evidence type="ECO:0000313" key="1">
    <source>
        <dbReference type="EMBL" id="MDR8262838.1"/>
    </source>
</evidence>
<proteinExistence type="predicted"/>
<feature type="non-terminal residue" evidence="1">
    <location>
        <position position="1"/>
    </location>
</feature>
<organism evidence="1">
    <name type="scientific">Acinetobacter baumannii</name>
    <dbReference type="NCBI Taxonomy" id="470"/>
    <lineage>
        <taxon>Bacteria</taxon>
        <taxon>Pseudomonadati</taxon>
        <taxon>Pseudomonadota</taxon>
        <taxon>Gammaproteobacteria</taxon>
        <taxon>Moraxellales</taxon>
        <taxon>Moraxellaceae</taxon>
        <taxon>Acinetobacter</taxon>
        <taxon>Acinetobacter calcoaceticus/baumannii complex</taxon>
    </lineage>
</organism>